<evidence type="ECO:0000313" key="2">
    <source>
        <dbReference type="Proteomes" id="UP000662939"/>
    </source>
</evidence>
<evidence type="ECO:0000313" key="1">
    <source>
        <dbReference type="EMBL" id="QSB04231.1"/>
    </source>
</evidence>
<sequence>MTVRDHFGETMTADETRPFITFYDDTTGERTELSYVTSANWMNKTANLCVDLASLEPGDTVAVDMPAHWLTATVMLGCWMAGLRIAHEPASVPVAFTSADRCRSDKALAADEVWAVELAPMAVGLRPGPAMEAGAEDFLAQVRGCGDFFTPPAPVTGAEVALTAMPGRGPKELTHDQVMSAAKDRAGEMGVGRDERVLMTTQGRAPLDWLLVPIAVGASVVLVAGDGSGADLAKRAQTERARLIP</sequence>
<dbReference type="SUPFAM" id="SSF56801">
    <property type="entry name" value="Acetyl-CoA synthetase-like"/>
    <property type="match status" value="1"/>
</dbReference>
<protein>
    <submittedName>
        <fullName evidence="1">TIGR03089 family protein</fullName>
    </submittedName>
</protein>
<accession>A0A895XEH6</accession>
<reference evidence="1" key="1">
    <citation type="submission" date="2021-02" db="EMBL/GenBank/DDBJ databases">
        <title>Natronoglycomyces albus gen. nov., sp. nov, a haloalkaliphilic actinobacterium from a soda solonchak soil.</title>
        <authorList>
            <person name="Sorokin D.Y."/>
            <person name="Khijniak T.V."/>
            <person name="Zakharycheva A.P."/>
            <person name="Boueva O.V."/>
            <person name="Ariskina E.V."/>
            <person name="Hahnke R.L."/>
            <person name="Bunk B."/>
            <person name="Sproer C."/>
            <person name="Schumann P."/>
            <person name="Evtushenko L.I."/>
            <person name="Kublanov I.V."/>
        </authorList>
    </citation>
    <scope>NUCLEOTIDE SEQUENCE</scope>
    <source>
        <strain evidence="1">DSM 106290</strain>
    </source>
</reference>
<dbReference type="RefSeq" id="WP_213170231.1">
    <property type="nucleotide sequence ID" value="NZ_CP070496.1"/>
</dbReference>
<gene>
    <name evidence="1" type="ORF">JQS30_10490</name>
</gene>
<dbReference type="NCBIfam" id="TIGR03089">
    <property type="entry name" value="TIGR03089 family protein"/>
    <property type="match status" value="1"/>
</dbReference>
<dbReference type="EMBL" id="CP070496">
    <property type="protein sequence ID" value="QSB04231.1"/>
    <property type="molecule type" value="Genomic_DNA"/>
</dbReference>
<dbReference type="AlphaFoldDB" id="A0A895XEH6"/>
<dbReference type="Proteomes" id="UP000662939">
    <property type="component" value="Chromosome"/>
</dbReference>
<name>A0A895XEH6_9ACTN</name>
<keyword evidence="2" id="KW-1185">Reference proteome</keyword>
<dbReference type="KEGG" id="nav:JQS30_10490"/>
<dbReference type="InterPro" id="IPR042099">
    <property type="entry name" value="ANL_N_sf"/>
</dbReference>
<dbReference type="InterPro" id="IPR017523">
    <property type="entry name" value="Rv3268"/>
</dbReference>
<proteinExistence type="predicted"/>
<organism evidence="1 2">
    <name type="scientific">Natronoglycomyces albus</name>
    <dbReference type="NCBI Taxonomy" id="2811108"/>
    <lineage>
        <taxon>Bacteria</taxon>
        <taxon>Bacillati</taxon>
        <taxon>Actinomycetota</taxon>
        <taxon>Actinomycetes</taxon>
        <taxon>Glycomycetales</taxon>
        <taxon>Glycomycetaceae</taxon>
        <taxon>Natronoglycomyces</taxon>
    </lineage>
</organism>
<dbReference type="Gene3D" id="3.40.50.12780">
    <property type="entry name" value="N-terminal domain of ligase-like"/>
    <property type="match status" value="1"/>
</dbReference>